<name>A0AAU6WH26_9MICC</name>
<proteinExistence type="predicted"/>
<reference evidence="1 2" key="1">
    <citation type="submission" date="2023-05" db="EMBL/GenBank/DDBJ databases">
        <title>Glutamicibacter sp. B1, complete genome.</title>
        <authorList>
            <person name="Long Y.H."/>
            <person name="Fang T."/>
            <person name="Li X.Y."/>
        </authorList>
    </citation>
    <scope>NUCLEOTIDE SEQUENCE [LARGE SCALE GENOMIC DNA]</scope>
    <source>
        <strain evidence="1 2">B1</strain>
    </source>
</reference>
<dbReference type="KEGG" id="gey:QMQ05_05535"/>
<protein>
    <submittedName>
        <fullName evidence="1">Uncharacterized protein</fullName>
    </submittedName>
</protein>
<dbReference type="RefSeq" id="WP_345473672.1">
    <property type="nucleotide sequence ID" value="NZ_CP125942.1"/>
</dbReference>
<evidence type="ECO:0000313" key="1">
    <source>
        <dbReference type="EMBL" id="XAO46985.1"/>
    </source>
</evidence>
<gene>
    <name evidence="1" type="ORF">QMQ05_05535</name>
</gene>
<dbReference type="Proteomes" id="UP001486888">
    <property type="component" value="Chromosome"/>
</dbReference>
<sequence>MRAPKTPAGAVPAEVAARASQVAAGRDSLGVLVFTLSTHLPFFEIAEHLAEQFGELDVRAEISTAGPQRVQSVLDGKFKGIDVLVVIGETGADGEDQLMELVQWLLANGRQQLAENLIFAVVDDGRPAGNPVSFNHVVLPRSYFARTQQSGLRLPWAASARESWELVTAVLDYSLGLGAE</sequence>
<accession>A0AAU6WH26</accession>
<keyword evidence="2" id="KW-1185">Reference proteome</keyword>
<dbReference type="AlphaFoldDB" id="A0AAU6WH26"/>
<evidence type="ECO:0000313" key="2">
    <source>
        <dbReference type="Proteomes" id="UP001486888"/>
    </source>
</evidence>
<organism evidence="1 2">
    <name type="scientific">Glutamicibacter ectropisis</name>
    <dbReference type="NCBI Taxonomy" id="3046593"/>
    <lineage>
        <taxon>Bacteria</taxon>
        <taxon>Bacillati</taxon>
        <taxon>Actinomycetota</taxon>
        <taxon>Actinomycetes</taxon>
        <taxon>Micrococcales</taxon>
        <taxon>Micrococcaceae</taxon>
        <taxon>Glutamicibacter</taxon>
    </lineage>
</organism>
<dbReference type="EMBL" id="CP125942">
    <property type="protein sequence ID" value="XAO46985.1"/>
    <property type="molecule type" value="Genomic_DNA"/>
</dbReference>